<feature type="transmembrane region" description="Helical" evidence="9">
    <location>
        <begin position="39"/>
        <end position="58"/>
    </location>
</feature>
<keyword evidence="3" id="KW-1003">Cell membrane</keyword>
<evidence type="ECO:0000313" key="10">
    <source>
        <dbReference type="EMBL" id="TDA21279.1"/>
    </source>
</evidence>
<feature type="transmembrane region" description="Helical" evidence="9">
    <location>
        <begin position="245"/>
        <end position="264"/>
    </location>
</feature>
<dbReference type="AlphaFoldDB" id="A0A4R4FER3"/>
<dbReference type="GO" id="GO:0015649">
    <property type="term" value="F:2-keto-3-deoxygluconate:proton symporter activity"/>
    <property type="evidence" value="ECO:0007669"/>
    <property type="project" value="InterPro"/>
</dbReference>
<keyword evidence="2" id="KW-0813">Transport</keyword>
<feature type="transmembrane region" description="Helical" evidence="9">
    <location>
        <begin position="188"/>
        <end position="206"/>
    </location>
</feature>
<keyword evidence="4" id="KW-0762">Sugar transport</keyword>
<gene>
    <name evidence="10" type="ORF">E1963_12805</name>
</gene>
<evidence type="ECO:0000256" key="8">
    <source>
        <dbReference type="ARBA" id="ARBA00023136"/>
    </source>
</evidence>
<protein>
    <submittedName>
        <fullName evidence="10">2-keto-3-deoxygluconate permease</fullName>
    </submittedName>
</protein>
<dbReference type="Proteomes" id="UP000295710">
    <property type="component" value="Unassembled WGS sequence"/>
</dbReference>
<evidence type="ECO:0000256" key="7">
    <source>
        <dbReference type="ARBA" id="ARBA00022989"/>
    </source>
</evidence>
<evidence type="ECO:0000313" key="11">
    <source>
        <dbReference type="Proteomes" id="UP000295710"/>
    </source>
</evidence>
<keyword evidence="8 9" id="KW-0472">Membrane</keyword>
<reference evidence="10 11" key="1">
    <citation type="journal article" date="2016" name="Nat. Microbiol.">
        <title>The Mouse Intestinal Bacterial Collection (miBC) provides host-specific insight into cultured diversity and functional potential of the gut microbiota.</title>
        <authorList>
            <person name="Lagkouvardos I."/>
            <person name="Pukall R."/>
            <person name="Abt B."/>
            <person name="Foesel B.U."/>
            <person name="Meier-Kolthoff J.P."/>
            <person name="Kumar N."/>
            <person name="Bresciani A."/>
            <person name="Martinez I."/>
            <person name="Just S."/>
            <person name="Ziegler C."/>
            <person name="Brugiroux S."/>
            <person name="Garzetti D."/>
            <person name="Wenning M."/>
            <person name="Bui T.P."/>
            <person name="Wang J."/>
            <person name="Hugenholtz F."/>
            <person name="Plugge C.M."/>
            <person name="Peterson D.A."/>
            <person name="Hornef M.W."/>
            <person name="Baines J.F."/>
            <person name="Smidt H."/>
            <person name="Walter J."/>
            <person name="Kristiansen K."/>
            <person name="Nielsen H.B."/>
            <person name="Haller D."/>
            <person name="Overmann J."/>
            <person name="Stecher B."/>
            <person name="Clavel T."/>
        </authorList>
    </citation>
    <scope>NUCLEOTIDE SEQUENCE [LARGE SCALE GENOMIC DNA]</scope>
    <source>
        <strain evidence="10 11">DSM 28560</strain>
    </source>
</reference>
<evidence type="ECO:0000256" key="6">
    <source>
        <dbReference type="ARBA" id="ARBA00022847"/>
    </source>
</evidence>
<feature type="transmembrane region" description="Helical" evidence="9">
    <location>
        <begin position="65"/>
        <end position="86"/>
    </location>
</feature>
<organism evidence="10 11">
    <name type="scientific">Extibacter muris</name>
    <dbReference type="NCBI Taxonomy" id="1796622"/>
    <lineage>
        <taxon>Bacteria</taxon>
        <taxon>Bacillati</taxon>
        <taxon>Bacillota</taxon>
        <taxon>Clostridia</taxon>
        <taxon>Lachnospirales</taxon>
        <taxon>Lachnospiraceae</taxon>
        <taxon>Extibacter</taxon>
    </lineage>
</organism>
<dbReference type="EMBL" id="SMMX01000010">
    <property type="protein sequence ID" value="TDA21279.1"/>
    <property type="molecule type" value="Genomic_DNA"/>
</dbReference>
<sequence length="331" mass="34367">MQKVPGGLIIVPMLIGVVCNTFIPNALEIGGFTTGMFKTGTACLLGMFLLLNGASINVKKIGMPIYKGFVLTAMKFVFGVAFGLIVTKICGVAGFAGITPMAIIAALTNSAGGLYLGLAQQYGDETDAGAISILSLNDGPFFTMIAMGTAGMASIPLNAFIATLIPLSIGIIWGNLDDTFRKVAADAMPIITFFMMIPIGAGMSLASLAQGGLAGIVLAIISALTAFLFYFLFQLFLPKKKRNAMGAAVGTTAANATSVPVSVAEVDPTWQPYANAATAQVAVSAIVTAFTAPIITSMCDKHMRKKKLGIYSDEAIAEIEAKEAAAEPQVQ</sequence>
<keyword evidence="5 9" id="KW-0812">Transmembrane</keyword>
<evidence type="ECO:0000256" key="1">
    <source>
        <dbReference type="ARBA" id="ARBA00006430"/>
    </source>
</evidence>
<accession>A0A4R4FER3</accession>
<evidence type="ECO:0000256" key="3">
    <source>
        <dbReference type="ARBA" id="ARBA00022475"/>
    </source>
</evidence>
<comment type="similarity">
    <text evidence="1">Belongs to the KdgT transporter family.</text>
</comment>
<dbReference type="InterPro" id="IPR004684">
    <property type="entry name" value="2keto-3dGluconate_permease"/>
</dbReference>
<feature type="transmembrane region" description="Helical" evidence="9">
    <location>
        <begin position="7"/>
        <end position="27"/>
    </location>
</feature>
<evidence type="ECO:0000256" key="9">
    <source>
        <dbReference type="SAM" id="Phobius"/>
    </source>
</evidence>
<evidence type="ECO:0000256" key="4">
    <source>
        <dbReference type="ARBA" id="ARBA00022597"/>
    </source>
</evidence>
<keyword evidence="11" id="KW-1185">Reference proteome</keyword>
<evidence type="ECO:0000256" key="5">
    <source>
        <dbReference type="ARBA" id="ARBA00022692"/>
    </source>
</evidence>
<dbReference type="Pfam" id="PF03812">
    <property type="entry name" value="KdgT"/>
    <property type="match status" value="1"/>
</dbReference>
<comment type="caution">
    <text evidence="10">The sequence shown here is derived from an EMBL/GenBank/DDBJ whole genome shotgun (WGS) entry which is preliminary data.</text>
</comment>
<feature type="transmembrane region" description="Helical" evidence="9">
    <location>
        <begin position="92"/>
        <end position="116"/>
    </location>
</feature>
<name>A0A4R4FER3_9FIRM</name>
<feature type="transmembrane region" description="Helical" evidence="9">
    <location>
        <begin position="212"/>
        <end position="233"/>
    </location>
</feature>
<feature type="transmembrane region" description="Helical" evidence="9">
    <location>
        <begin position="155"/>
        <end position="176"/>
    </location>
</feature>
<feature type="transmembrane region" description="Helical" evidence="9">
    <location>
        <begin position="276"/>
        <end position="296"/>
    </location>
</feature>
<proteinExistence type="inferred from homology"/>
<dbReference type="GO" id="GO:0016020">
    <property type="term" value="C:membrane"/>
    <property type="evidence" value="ECO:0007669"/>
    <property type="project" value="InterPro"/>
</dbReference>
<feature type="transmembrane region" description="Helical" evidence="9">
    <location>
        <begin position="128"/>
        <end position="149"/>
    </location>
</feature>
<evidence type="ECO:0000256" key="2">
    <source>
        <dbReference type="ARBA" id="ARBA00022448"/>
    </source>
</evidence>
<keyword evidence="6" id="KW-0769">Symport</keyword>
<keyword evidence="7 9" id="KW-1133">Transmembrane helix</keyword>